<gene>
    <name evidence="1" type="ORF">GUJ93_ZPchr0011g28176</name>
</gene>
<evidence type="ECO:0000313" key="2">
    <source>
        <dbReference type="Proteomes" id="UP000729402"/>
    </source>
</evidence>
<reference evidence="1" key="1">
    <citation type="journal article" date="2021" name="bioRxiv">
        <title>Whole Genome Assembly and Annotation of Northern Wild Rice, Zizania palustris L., Supports a Whole Genome Duplication in the Zizania Genus.</title>
        <authorList>
            <person name="Haas M."/>
            <person name="Kono T."/>
            <person name="Macchietto M."/>
            <person name="Millas R."/>
            <person name="McGilp L."/>
            <person name="Shao M."/>
            <person name="Duquette J."/>
            <person name="Hirsch C.N."/>
            <person name="Kimball J."/>
        </authorList>
    </citation>
    <scope>NUCLEOTIDE SEQUENCE</scope>
    <source>
        <tissue evidence="1">Fresh leaf tissue</tissue>
    </source>
</reference>
<keyword evidence="2" id="KW-1185">Reference proteome</keyword>
<name>A0A8J5WGN2_ZIZPA</name>
<evidence type="ECO:0000313" key="1">
    <source>
        <dbReference type="EMBL" id="KAG8091268.1"/>
    </source>
</evidence>
<proteinExistence type="predicted"/>
<sequence length="75" mass="7897">MLLKIIKKLLISGLIPISRICSTAFGGAHQALIFTASLAVAGFVSAVQALHDGVFPHGVSTRKKGGTEIETGWQH</sequence>
<comment type="caution">
    <text evidence="1">The sequence shown here is derived from an EMBL/GenBank/DDBJ whole genome shotgun (WGS) entry which is preliminary data.</text>
</comment>
<protein>
    <submittedName>
        <fullName evidence="1">Uncharacterized protein</fullName>
    </submittedName>
</protein>
<dbReference type="Proteomes" id="UP000729402">
    <property type="component" value="Unassembled WGS sequence"/>
</dbReference>
<dbReference type="AlphaFoldDB" id="A0A8J5WGN2"/>
<reference evidence="1" key="2">
    <citation type="submission" date="2021-02" db="EMBL/GenBank/DDBJ databases">
        <authorList>
            <person name="Kimball J.A."/>
            <person name="Haas M.W."/>
            <person name="Macchietto M."/>
            <person name="Kono T."/>
            <person name="Duquette J."/>
            <person name="Shao M."/>
        </authorList>
    </citation>
    <scope>NUCLEOTIDE SEQUENCE</scope>
    <source>
        <tissue evidence="1">Fresh leaf tissue</tissue>
    </source>
</reference>
<dbReference type="EMBL" id="JAAALK010000081">
    <property type="protein sequence ID" value="KAG8091268.1"/>
    <property type="molecule type" value="Genomic_DNA"/>
</dbReference>
<accession>A0A8J5WGN2</accession>
<organism evidence="1 2">
    <name type="scientific">Zizania palustris</name>
    <name type="common">Northern wild rice</name>
    <dbReference type="NCBI Taxonomy" id="103762"/>
    <lineage>
        <taxon>Eukaryota</taxon>
        <taxon>Viridiplantae</taxon>
        <taxon>Streptophyta</taxon>
        <taxon>Embryophyta</taxon>
        <taxon>Tracheophyta</taxon>
        <taxon>Spermatophyta</taxon>
        <taxon>Magnoliopsida</taxon>
        <taxon>Liliopsida</taxon>
        <taxon>Poales</taxon>
        <taxon>Poaceae</taxon>
        <taxon>BOP clade</taxon>
        <taxon>Oryzoideae</taxon>
        <taxon>Oryzeae</taxon>
        <taxon>Zizaniinae</taxon>
        <taxon>Zizania</taxon>
    </lineage>
</organism>